<evidence type="ECO:0000313" key="5">
    <source>
        <dbReference type="Proteomes" id="UP000799778"/>
    </source>
</evidence>
<dbReference type="Pfam" id="PF13561">
    <property type="entry name" value="adh_short_C2"/>
    <property type="match status" value="1"/>
</dbReference>
<keyword evidence="2" id="KW-0521">NADP</keyword>
<dbReference type="RefSeq" id="XP_033388299.1">
    <property type="nucleotide sequence ID" value="XM_033521016.1"/>
</dbReference>
<reference evidence="4" key="1">
    <citation type="journal article" date="2020" name="Stud. Mycol.">
        <title>101 Dothideomycetes genomes: a test case for predicting lifestyles and emergence of pathogens.</title>
        <authorList>
            <person name="Haridas S."/>
            <person name="Albert R."/>
            <person name="Binder M."/>
            <person name="Bloem J."/>
            <person name="Labutti K."/>
            <person name="Salamov A."/>
            <person name="Andreopoulos B."/>
            <person name="Baker S."/>
            <person name="Barry K."/>
            <person name="Bills G."/>
            <person name="Bluhm B."/>
            <person name="Cannon C."/>
            <person name="Castanera R."/>
            <person name="Culley D."/>
            <person name="Daum C."/>
            <person name="Ezra D."/>
            <person name="Gonzalez J."/>
            <person name="Henrissat B."/>
            <person name="Kuo A."/>
            <person name="Liang C."/>
            <person name="Lipzen A."/>
            <person name="Lutzoni F."/>
            <person name="Magnuson J."/>
            <person name="Mondo S."/>
            <person name="Nolan M."/>
            <person name="Ohm R."/>
            <person name="Pangilinan J."/>
            <person name="Park H.-J."/>
            <person name="Ramirez L."/>
            <person name="Alfaro M."/>
            <person name="Sun H."/>
            <person name="Tritt A."/>
            <person name="Yoshinaga Y."/>
            <person name="Zwiers L.-H."/>
            <person name="Turgeon B."/>
            <person name="Goodwin S."/>
            <person name="Spatafora J."/>
            <person name="Crous P."/>
            <person name="Grigoriev I."/>
        </authorList>
    </citation>
    <scope>NUCLEOTIDE SEQUENCE</scope>
    <source>
        <strain evidence="4">CBS 175.79</strain>
    </source>
</reference>
<dbReference type="OrthoDB" id="47007at2759"/>
<dbReference type="Proteomes" id="UP000799778">
    <property type="component" value="Unassembled WGS sequence"/>
</dbReference>
<evidence type="ECO:0000313" key="4">
    <source>
        <dbReference type="EMBL" id="KAF2019960.1"/>
    </source>
</evidence>
<organism evidence="4 5">
    <name type="scientific">Aaosphaeria arxii CBS 175.79</name>
    <dbReference type="NCBI Taxonomy" id="1450172"/>
    <lineage>
        <taxon>Eukaryota</taxon>
        <taxon>Fungi</taxon>
        <taxon>Dikarya</taxon>
        <taxon>Ascomycota</taxon>
        <taxon>Pezizomycotina</taxon>
        <taxon>Dothideomycetes</taxon>
        <taxon>Pleosporomycetidae</taxon>
        <taxon>Pleosporales</taxon>
        <taxon>Pleosporales incertae sedis</taxon>
        <taxon>Aaosphaeria</taxon>
    </lineage>
</organism>
<dbReference type="PANTHER" id="PTHR43639">
    <property type="entry name" value="OXIDOREDUCTASE, SHORT-CHAIN DEHYDROGENASE/REDUCTASE FAMILY (AFU_ORTHOLOGUE AFUA_5G02870)"/>
    <property type="match status" value="1"/>
</dbReference>
<sequence length="288" mass="30871">MADYRPQAPQVQQQDLKGKVALITGATKGIGRAIAIDLATRGASILGTYTSSQSAHNFDTLSHTITSIYNSTSSSPTPTTPLLKGIPADITSLTSIDTVLDALQTFPTPKLDTLVLNASYNVHPPLGTATPDDISKTLIANLHWPTQLVETLTRDNLFNPNARIVVISSDRLRLPRPGFSLYAVSKAGLEALVRTWAIELPLKFPGTTANAVSVGMTDTPLFRSYPRERQQAVIDEWMAKVKVVEGGRMGFPEDVADVVGWLVSEKSRWQTGSVVAANGGSVFVGGSN</sequence>
<keyword evidence="3" id="KW-0560">Oxidoreductase</keyword>
<dbReference type="InterPro" id="IPR036291">
    <property type="entry name" value="NAD(P)-bd_dom_sf"/>
</dbReference>
<dbReference type="PROSITE" id="PS00061">
    <property type="entry name" value="ADH_SHORT"/>
    <property type="match status" value="1"/>
</dbReference>
<dbReference type="EMBL" id="ML978067">
    <property type="protein sequence ID" value="KAF2019960.1"/>
    <property type="molecule type" value="Genomic_DNA"/>
</dbReference>
<gene>
    <name evidence="4" type="ORF">BU24DRAFT_130765</name>
</gene>
<dbReference type="GO" id="GO:0016491">
    <property type="term" value="F:oxidoreductase activity"/>
    <property type="evidence" value="ECO:0007669"/>
    <property type="project" value="UniProtKB-KW"/>
</dbReference>
<name>A0A6A5Y5A0_9PLEO</name>
<dbReference type="InterPro" id="IPR002347">
    <property type="entry name" value="SDR_fam"/>
</dbReference>
<dbReference type="PANTHER" id="PTHR43639:SF1">
    <property type="entry name" value="SHORT-CHAIN DEHYDROGENASE_REDUCTASE FAMILY PROTEIN"/>
    <property type="match status" value="1"/>
</dbReference>
<dbReference type="InterPro" id="IPR020904">
    <property type="entry name" value="Sc_DH/Rdtase_CS"/>
</dbReference>
<evidence type="ECO:0000256" key="2">
    <source>
        <dbReference type="ARBA" id="ARBA00022857"/>
    </source>
</evidence>
<evidence type="ECO:0000256" key="1">
    <source>
        <dbReference type="ARBA" id="ARBA00006484"/>
    </source>
</evidence>
<dbReference type="SUPFAM" id="SSF51735">
    <property type="entry name" value="NAD(P)-binding Rossmann-fold domains"/>
    <property type="match status" value="1"/>
</dbReference>
<keyword evidence="5" id="KW-1185">Reference proteome</keyword>
<proteinExistence type="inferred from homology"/>
<comment type="similarity">
    <text evidence="1">Belongs to the short-chain dehydrogenases/reductases (SDR) family.</text>
</comment>
<dbReference type="Gene3D" id="3.40.50.720">
    <property type="entry name" value="NAD(P)-binding Rossmann-like Domain"/>
    <property type="match status" value="1"/>
</dbReference>
<dbReference type="GeneID" id="54278413"/>
<evidence type="ECO:0000256" key="3">
    <source>
        <dbReference type="ARBA" id="ARBA00023002"/>
    </source>
</evidence>
<accession>A0A6A5Y5A0</accession>
<dbReference type="CDD" id="cd05233">
    <property type="entry name" value="SDR_c"/>
    <property type="match status" value="1"/>
</dbReference>
<protein>
    <submittedName>
        <fullName evidence="4">NAD(P)-binding protein</fullName>
    </submittedName>
</protein>
<dbReference type="PRINTS" id="PR00081">
    <property type="entry name" value="GDHRDH"/>
</dbReference>
<dbReference type="AlphaFoldDB" id="A0A6A5Y5A0"/>